<gene>
    <name evidence="1" type="ORF">DC20_06790</name>
</gene>
<dbReference type="AlphaFoldDB" id="A0A0P0CAX0"/>
<keyword evidence="2" id="KW-1185">Reference proteome</keyword>
<protein>
    <submittedName>
        <fullName evidence="1">Uncharacterized protein</fullName>
    </submittedName>
</protein>
<dbReference type="Proteomes" id="UP000061382">
    <property type="component" value="Chromosome"/>
</dbReference>
<evidence type="ECO:0000313" key="2">
    <source>
        <dbReference type="Proteomes" id="UP000061382"/>
    </source>
</evidence>
<accession>A0A0P0CAX0</accession>
<proteinExistence type="predicted"/>
<dbReference type="KEGG" id="rti:DC20_06790"/>
<organism evidence="1 2">
    <name type="scientific">Rufibacter tibetensis</name>
    <dbReference type="NCBI Taxonomy" id="512763"/>
    <lineage>
        <taxon>Bacteria</taxon>
        <taxon>Pseudomonadati</taxon>
        <taxon>Bacteroidota</taxon>
        <taxon>Cytophagia</taxon>
        <taxon>Cytophagales</taxon>
        <taxon>Hymenobacteraceae</taxon>
        <taxon>Rufibacter</taxon>
    </lineage>
</organism>
<evidence type="ECO:0000313" key="1">
    <source>
        <dbReference type="EMBL" id="ALI98723.1"/>
    </source>
</evidence>
<dbReference type="EMBL" id="CP012643">
    <property type="protein sequence ID" value="ALI98723.1"/>
    <property type="molecule type" value="Genomic_DNA"/>
</dbReference>
<name>A0A0P0CAX0_9BACT</name>
<reference evidence="1 2" key="1">
    <citation type="submission" date="2015-08" db="EMBL/GenBank/DDBJ databases">
        <title>Complete genome sequence of Rufibacter tibetensis strain 1351t, a radiation-resistant bacterium from tibet plateau.</title>
        <authorList>
            <person name="Dai J."/>
        </authorList>
    </citation>
    <scope>NUCLEOTIDE SEQUENCE [LARGE SCALE GENOMIC DNA]</scope>
    <source>
        <strain evidence="1 2">1351</strain>
    </source>
</reference>
<sequence>MNRYSFDKADPLWFPGERFKKNESIVLYLEDLLFRSRKTMMIFNTTNIINPRNAKRGIRIFGSSKRHIKIRNEMVSMQLSNKAE</sequence>